<comment type="caution">
    <text evidence="1">The sequence shown here is derived from an EMBL/GenBank/DDBJ whole genome shotgun (WGS) entry which is preliminary data.</text>
</comment>
<evidence type="ECO:0000313" key="1">
    <source>
        <dbReference type="EMBL" id="KAJ1104749.1"/>
    </source>
</evidence>
<gene>
    <name evidence="1" type="ORF">NDU88_002158</name>
</gene>
<dbReference type="EMBL" id="JANPWB010000013">
    <property type="protein sequence ID" value="KAJ1104749.1"/>
    <property type="molecule type" value="Genomic_DNA"/>
</dbReference>
<evidence type="ECO:0000313" key="2">
    <source>
        <dbReference type="Proteomes" id="UP001066276"/>
    </source>
</evidence>
<name>A0AAV7MQL0_PLEWA</name>
<proteinExistence type="predicted"/>
<reference evidence="1" key="1">
    <citation type="journal article" date="2022" name="bioRxiv">
        <title>Sequencing and chromosome-scale assembly of the giantPleurodeles waltlgenome.</title>
        <authorList>
            <person name="Brown T."/>
            <person name="Elewa A."/>
            <person name="Iarovenko S."/>
            <person name="Subramanian E."/>
            <person name="Araus A.J."/>
            <person name="Petzold A."/>
            <person name="Susuki M."/>
            <person name="Suzuki K.-i.T."/>
            <person name="Hayashi T."/>
            <person name="Toyoda A."/>
            <person name="Oliveira C."/>
            <person name="Osipova E."/>
            <person name="Leigh N.D."/>
            <person name="Simon A."/>
            <person name="Yun M.H."/>
        </authorList>
    </citation>
    <scope>NUCLEOTIDE SEQUENCE</scope>
    <source>
        <strain evidence="1">20211129_DDA</strain>
        <tissue evidence="1">Liver</tissue>
    </source>
</reference>
<keyword evidence="2" id="KW-1185">Reference proteome</keyword>
<sequence>MYLCVNRCERAVPGMRGVSERCPALGCTWSTGVSELCLASRGVSERCARAVVGIERWEPAVPRTRVYLVNRCEGAVPGIKRCERAVPRTRTYLCVNRCERAVPGMRGVSERCPALGCTWSTGVSELCLASRGVSERCPAAGGRRASVKNT</sequence>
<dbReference type="AlphaFoldDB" id="A0AAV7MQL0"/>
<protein>
    <submittedName>
        <fullName evidence="1">Uncharacterized protein</fullName>
    </submittedName>
</protein>
<dbReference type="Proteomes" id="UP001066276">
    <property type="component" value="Chromosome 9"/>
</dbReference>
<organism evidence="1 2">
    <name type="scientific">Pleurodeles waltl</name>
    <name type="common">Iberian ribbed newt</name>
    <dbReference type="NCBI Taxonomy" id="8319"/>
    <lineage>
        <taxon>Eukaryota</taxon>
        <taxon>Metazoa</taxon>
        <taxon>Chordata</taxon>
        <taxon>Craniata</taxon>
        <taxon>Vertebrata</taxon>
        <taxon>Euteleostomi</taxon>
        <taxon>Amphibia</taxon>
        <taxon>Batrachia</taxon>
        <taxon>Caudata</taxon>
        <taxon>Salamandroidea</taxon>
        <taxon>Salamandridae</taxon>
        <taxon>Pleurodelinae</taxon>
        <taxon>Pleurodeles</taxon>
    </lineage>
</organism>
<accession>A0AAV7MQL0</accession>